<dbReference type="Proteomes" id="UP001431783">
    <property type="component" value="Unassembled WGS sequence"/>
</dbReference>
<gene>
    <name evidence="2" type="ORF">WA026_000302</name>
</gene>
<organism evidence="2 3">
    <name type="scientific">Henosepilachna vigintioctopunctata</name>
    <dbReference type="NCBI Taxonomy" id="420089"/>
    <lineage>
        <taxon>Eukaryota</taxon>
        <taxon>Metazoa</taxon>
        <taxon>Ecdysozoa</taxon>
        <taxon>Arthropoda</taxon>
        <taxon>Hexapoda</taxon>
        <taxon>Insecta</taxon>
        <taxon>Pterygota</taxon>
        <taxon>Neoptera</taxon>
        <taxon>Endopterygota</taxon>
        <taxon>Coleoptera</taxon>
        <taxon>Polyphaga</taxon>
        <taxon>Cucujiformia</taxon>
        <taxon>Coccinelloidea</taxon>
        <taxon>Coccinellidae</taxon>
        <taxon>Epilachninae</taxon>
        <taxon>Epilachnini</taxon>
        <taxon>Henosepilachna</taxon>
    </lineage>
</organism>
<feature type="compositionally biased region" description="Polar residues" evidence="1">
    <location>
        <begin position="291"/>
        <end position="309"/>
    </location>
</feature>
<keyword evidence="3" id="KW-1185">Reference proteome</keyword>
<protein>
    <submittedName>
        <fullName evidence="2">Uncharacterized protein</fullName>
    </submittedName>
</protein>
<evidence type="ECO:0000256" key="1">
    <source>
        <dbReference type="SAM" id="MobiDB-lite"/>
    </source>
</evidence>
<feature type="compositionally biased region" description="Basic and acidic residues" evidence="1">
    <location>
        <begin position="247"/>
        <end position="273"/>
    </location>
</feature>
<dbReference type="PANTHER" id="PTHR36696">
    <property type="entry name" value="AGAP012002-PA"/>
    <property type="match status" value="1"/>
</dbReference>
<feature type="region of interest" description="Disordered" evidence="1">
    <location>
        <begin position="244"/>
        <end position="326"/>
    </location>
</feature>
<dbReference type="EMBL" id="JARQZJ010000121">
    <property type="protein sequence ID" value="KAK9888018.1"/>
    <property type="molecule type" value="Genomic_DNA"/>
</dbReference>
<dbReference type="AlphaFoldDB" id="A0AAW1V5D1"/>
<feature type="compositionally biased region" description="Low complexity" evidence="1">
    <location>
        <begin position="148"/>
        <end position="163"/>
    </location>
</feature>
<dbReference type="PANTHER" id="PTHR36696:SF1">
    <property type="entry name" value="EF-HAND DOMAIN-CONTAINING PROTEIN"/>
    <property type="match status" value="1"/>
</dbReference>
<evidence type="ECO:0000313" key="3">
    <source>
        <dbReference type="Proteomes" id="UP001431783"/>
    </source>
</evidence>
<proteinExistence type="predicted"/>
<feature type="compositionally biased region" description="Basic residues" evidence="1">
    <location>
        <begin position="280"/>
        <end position="290"/>
    </location>
</feature>
<comment type="caution">
    <text evidence="2">The sequence shown here is derived from an EMBL/GenBank/DDBJ whole genome shotgun (WGS) entry which is preliminary data.</text>
</comment>
<sequence length="588" mass="66926">MPQSLNFFHFIESIIMRLTSKTGLTPSATRKIIRRTQEFKVDLVAEARPAPFVLKPLAGLYNPYRYGCSLLCNHPTDEDAKELLRRAKDTWANESKRTILFENEIAAIRDSLEKLQVYSKQNDYDNNSMVEVVPEELFRRYTDTDSRPLTPAPTLTSAATKASGSRRCVTPDPISISTVKEKTMLVLDLRRSHSQEMIYGSSSFLEPPLILIQQVPTRTGSLDDISSSVKKSTYTLHMPATARMTKTQRDPITKSECHLEADDAGKKSEKNEDNGEVFVKRRGKKRHKQRNGSTALPVQTSTDPETQVGTVGPDSYNPSARHSLVPGSTEDVYLQEAIVKNTNEALKSSSTHNIDSFLDTDTLKLLRRELTHEVYDNEFDWKRRIALGEALKTLSIDGTTCQELMDLQKELDLPPLNTDLWISIPRVFSRANARFELPPYSGMLQTMTPMEYIKDNVHVTNRRKIMYNSIFNKFKIPENGTDRKIAGKDILNALHILMGKHMSKEPLESFKLLVDWDDNSLYDFRSFSCICATCERLLASKYSKNLPDRLEDPCHELETADFESLNKKLLGQNTDERLVKILFGIKNF</sequence>
<feature type="region of interest" description="Disordered" evidence="1">
    <location>
        <begin position="144"/>
        <end position="169"/>
    </location>
</feature>
<reference evidence="2 3" key="1">
    <citation type="submission" date="2023-03" db="EMBL/GenBank/DDBJ databases">
        <title>Genome insight into feeding habits of ladybird beetles.</title>
        <authorList>
            <person name="Li H.-S."/>
            <person name="Huang Y.-H."/>
            <person name="Pang H."/>
        </authorList>
    </citation>
    <scope>NUCLEOTIDE SEQUENCE [LARGE SCALE GENOMIC DNA]</scope>
    <source>
        <strain evidence="2">SYSU_2023b</strain>
        <tissue evidence="2">Whole body</tissue>
    </source>
</reference>
<accession>A0AAW1V5D1</accession>
<name>A0AAW1V5D1_9CUCU</name>
<evidence type="ECO:0000313" key="2">
    <source>
        <dbReference type="EMBL" id="KAK9888018.1"/>
    </source>
</evidence>